<dbReference type="Gene3D" id="3.90.550.10">
    <property type="entry name" value="Spore Coat Polysaccharide Biosynthesis Protein SpsA, Chain A"/>
    <property type="match status" value="1"/>
</dbReference>
<evidence type="ECO:0000313" key="2">
    <source>
        <dbReference type="EMBL" id="MDT0552541.1"/>
    </source>
</evidence>
<keyword evidence="3" id="KW-1185">Reference proteome</keyword>
<dbReference type="CDD" id="cd02509">
    <property type="entry name" value="GDP-M1P_Guanylyltransferase"/>
    <property type="match status" value="1"/>
</dbReference>
<feature type="domain" description="Nucleotidyl transferase" evidence="1">
    <location>
        <begin position="7"/>
        <end position="285"/>
    </location>
</feature>
<keyword evidence="2" id="KW-0548">Nucleotidyltransferase</keyword>
<dbReference type="RefSeq" id="WP_311592416.1">
    <property type="nucleotide sequence ID" value="NZ_JAVRHV010000001.1"/>
</dbReference>
<dbReference type="InterPro" id="IPR051161">
    <property type="entry name" value="Mannose-6P_isomerase_type2"/>
</dbReference>
<evidence type="ECO:0000313" key="3">
    <source>
        <dbReference type="Proteomes" id="UP001252186"/>
    </source>
</evidence>
<sequence>MNKNLYTIIMAGGFGSRFWPMSTKKFPKQFQDILGDGASVIQTTYNRVTKLVPSENILVSTNNSYKDLVLEQLPKLSENDLILEPCKRSTAPSILYAALKIYQKNPDAIMLIAPSDHWIKNEGKFINSVSKAFDYCKSNDVLMTLGIRPITPTTEYGYIKYKNESNEIKQVLEFVEKPNIEKAEEYLEQGDYLWNAGIFIWSAKSIIKAFKKELPEMTKLFEEGNTVYNTENEKSFIENNYHHAENLSIDFGVLENANNICVLPVDFEWNDLGTWNSLYSKIPKDDQNNAIIGGETLLNNAKNNIIRTQTHKKVVIQGLSDYIVVEKDNVLFICPKNEEKDINKITKKVTDKFGDNLV</sequence>
<dbReference type="Pfam" id="PF00483">
    <property type="entry name" value="NTP_transferase"/>
    <property type="match status" value="1"/>
</dbReference>
<name>A0ABU2Y2Z2_9FLAO</name>
<dbReference type="PANTHER" id="PTHR46390">
    <property type="entry name" value="MANNOSE-1-PHOSPHATE GUANYLYLTRANSFERASE"/>
    <property type="match status" value="1"/>
</dbReference>
<dbReference type="GO" id="GO:0016779">
    <property type="term" value="F:nucleotidyltransferase activity"/>
    <property type="evidence" value="ECO:0007669"/>
    <property type="project" value="UniProtKB-KW"/>
</dbReference>
<dbReference type="PANTHER" id="PTHR46390:SF1">
    <property type="entry name" value="MANNOSE-1-PHOSPHATE GUANYLYLTRANSFERASE"/>
    <property type="match status" value="1"/>
</dbReference>
<comment type="caution">
    <text evidence="2">The sequence shown here is derived from an EMBL/GenBank/DDBJ whole genome shotgun (WGS) entry which is preliminary data.</text>
</comment>
<keyword evidence="2" id="KW-0808">Transferase</keyword>
<evidence type="ECO:0000259" key="1">
    <source>
        <dbReference type="Pfam" id="PF00483"/>
    </source>
</evidence>
<gene>
    <name evidence="2" type="ORF">RM519_04725</name>
</gene>
<organism evidence="2 3">
    <name type="scientific">Urechidicola vernalis</name>
    <dbReference type="NCBI Taxonomy" id="3075600"/>
    <lineage>
        <taxon>Bacteria</taxon>
        <taxon>Pseudomonadati</taxon>
        <taxon>Bacteroidota</taxon>
        <taxon>Flavobacteriia</taxon>
        <taxon>Flavobacteriales</taxon>
        <taxon>Flavobacteriaceae</taxon>
        <taxon>Urechidicola</taxon>
    </lineage>
</organism>
<dbReference type="SUPFAM" id="SSF159283">
    <property type="entry name" value="Guanosine diphospho-D-mannose pyrophosphorylase/mannose-6-phosphate isomerase linker domain"/>
    <property type="match status" value="1"/>
</dbReference>
<dbReference type="InterPro" id="IPR049577">
    <property type="entry name" value="GMPP_N"/>
</dbReference>
<reference evidence="2 3" key="1">
    <citation type="submission" date="2023-09" db="EMBL/GenBank/DDBJ databases">
        <authorList>
            <person name="Rey-Velasco X."/>
        </authorList>
    </citation>
    <scope>NUCLEOTIDE SEQUENCE [LARGE SCALE GENOMIC DNA]</scope>
    <source>
        <strain evidence="2 3">P050</strain>
    </source>
</reference>
<dbReference type="Proteomes" id="UP001252186">
    <property type="component" value="Unassembled WGS sequence"/>
</dbReference>
<proteinExistence type="predicted"/>
<accession>A0ABU2Y2Z2</accession>
<dbReference type="SUPFAM" id="SSF53448">
    <property type="entry name" value="Nucleotide-diphospho-sugar transferases"/>
    <property type="match status" value="1"/>
</dbReference>
<protein>
    <submittedName>
        <fullName evidence="2">Mannose-1-phosphate guanylyltransferase</fullName>
    </submittedName>
</protein>
<dbReference type="InterPro" id="IPR029044">
    <property type="entry name" value="Nucleotide-diphossugar_trans"/>
</dbReference>
<dbReference type="InterPro" id="IPR005835">
    <property type="entry name" value="NTP_transferase_dom"/>
</dbReference>
<dbReference type="EMBL" id="JAVRHV010000001">
    <property type="protein sequence ID" value="MDT0552541.1"/>
    <property type="molecule type" value="Genomic_DNA"/>
</dbReference>